<feature type="non-terminal residue" evidence="1">
    <location>
        <position position="216"/>
    </location>
</feature>
<sequence>MDFSIPTCVHAQRYYNNITLFNEMLEAKNYYIDICETNIKKEVKEEVITECMNYMEKDKCGFDYKPEMSDDELSQKCEIHYSDECYYSQYDLYIPCELAKKFNEEEIQSAIENHIKKYRDTDEICNYLDYPEWAIKTCEKGINTKMDCIFNDEPVDNNDLIYRCISFLDNKCQNFYENQWDNALICKVAERFENIEIFNKSNKWYKYYDEACNSII</sequence>
<comment type="caution">
    <text evidence="1">The sequence shown here is derived from an EMBL/GenBank/DDBJ whole genome shotgun (WGS) entry which is preliminary data.</text>
</comment>
<gene>
    <name evidence="1" type="ORF">BCR32DRAFT_324032</name>
</gene>
<dbReference type="Proteomes" id="UP000193944">
    <property type="component" value="Unassembled WGS sequence"/>
</dbReference>
<dbReference type="EMBL" id="MCFG01000001">
    <property type="protein sequence ID" value="ORX88216.1"/>
    <property type="molecule type" value="Genomic_DNA"/>
</dbReference>
<protein>
    <submittedName>
        <fullName evidence="1">Uncharacterized protein</fullName>
    </submittedName>
</protein>
<reference evidence="1 2" key="2">
    <citation type="submission" date="2016-08" db="EMBL/GenBank/DDBJ databases">
        <title>Pervasive Adenine N6-methylation of Active Genes in Fungi.</title>
        <authorList>
            <consortium name="DOE Joint Genome Institute"/>
            <person name="Mondo S.J."/>
            <person name="Dannebaum R.O."/>
            <person name="Kuo R.C."/>
            <person name="Labutti K."/>
            <person name="Haridas S."/>
            <person name="Kuo A."/>
            <person name="Salamov A."/>
            <person name="Ahrendt S.R."/>
            <person name="Lipzen A."/>
            <person name="Sullivan W."/>
            <person name="Andreopoulos W.B."/>
            <person name="Clum A."/>
            <person name="Lindquist E."/>
            <person name="Daum C."/>
            <person name="Ramamoorthy G.K."/>
            <person name="Gryganskyi A."/>
            <person name="Culley D."/>
            <person name="Magnuson J.K."/>
            <person name="James T.Y."/>
            <person name="O'Malley M.A."/>
            <person name="Stajich J.E."/>
            <person name="Spatafora J.W."/>
            <person name="Visel A."/>
            <person name="Grigoriev I.V."/>
        </authorList>
    </citation>
    <scope>NUCLEOTIDE SEQUENCE [LARGE SCALE GENOMIC DNA]</scope>
    <source>
        <strain evidence="1 2">S4</strain>
    </source>
</reference>
<dbReference type="AlphaFoldDB" id="A0A1Y1XRU5"/>
<organism evidence="1 2">
    <name type="scientific">Anaeromyces robustus</name>
    <dbReference type="NCBI Taxonomy" id="1754192"/>
    <lineage>
        <taxon>Eukaryota</taxon>
        <taxon>Fungi</taxon>
        <taxon>Fungi incertae sedis</taxon>
        <taxon>Chytridiomycota</taxon>
        <taxon>Chytridiomycota incertae sedis</taxon>
        <taxon>Neocallimastigomycetes</taxon>
        <taxon>Neocallimastigales</taxon>
        <taxon>Neocallimastigaceae</taxon>
        <taxon>Anaeromyces</taxon>
    </lineage>
</organism>
<accession>A0A1Y1XRU5</accession>
<evidence type="ECO:0000313" key="2">
    <source>
        <dbReference type="Proteomes" id="UP000193944"/>
    </source>
</evidence>
<evidence type="ECO:0000313" key="1">
    <source>
        <dbReference type="EMBL" id="ORX88216.1"/>
    </source>
</evidence>
<reference evidence="1 2" key="1">
    <citation type="submission" date="2016-08" db="EMBL/GenBank/DDBJ databases">
        <title>A Parts List for Fungal Cellulosomes Revealed by Comparative Genomics.</title>
        <authorList>
            <consortium name="DOE Joint Genome Institute"/>
            <person name="Haitjema C.H."/>
            <person name="Gilmore S.P."/>
            <person name="Henske J.K."/>
            <person name="Solomon K.V."/>
            <person name="De Groot R."/>
            <person name="Kuo A."/>
            <person name="Mondo S.J."/>
            <person name="Salamov A.A."/>
            <person name="Labutti K."/>
            <person name="Zhao Z."/>
            <person name="Chiniquy J."/>
            <person name="Barry K."/>
            <person name="Brewer H.M."/>
            <person name="Purvine S.O."/>
            <person name="Wright A.T."/>
            <person name="Boxma B."/>
            <person name="Van Alen T."/>
            <person name="Hackstein J.H."/>
            <person name="Baker S.E."/>
            <person name="Grigoriev I.V."/>
            <person name="O'Malley M.A."/>
        </authorList>
    </citation>
    <scope>NUCLEOTIDE SEQUENCE [LARGE SCALE GENOMIC DNA]</scope>
    <source>
        <strain evidence="1 2">S4</strain>
    </source>
</reference>
<proteinExistence type="predicted"/>
<name>A0A1Y1XRU5_9FUNG</name>
<keyword evidence="2" id="KW-1185">Reference proteome</keyword>